<keyword evidence="1" id="KW-1133">Transmembrane helix</keyword>
<accession>H6Q9T6</accession>
<feature type="transmembrane region" description="Helical" evidence="1">
    <location>
        <begin position="20"/>
        <end position="44"/>
    </location>
</feature>
<dbReference type="STRING" id="698757.Pogu_0967"/>
<organism evidence="2 3">
    <name type="scientific">Pyrobaculum oguniense (strain DSM 13380 / JCM 10595 / TE7)</name>
    <dbReference type="NCBI Taxonomy" id="698757"/>
    <lineage>
        <taxon>Archaea</taxon>
        <taxon>Thermoproteota</taxon>
        <taxon>Thermoprotei</taxon>
        <taxon>Thermoproteales</taxon>
        <taxon>Thermoproteaceae</taxon>
        <taxon>Pyrobaculum</taxon>
    </lineage>
</organism>
<dbReference type="KEGG" id="pog:Pogu_0967"/>
<sequence>MSWIRRDVAILYSVDYSKGFINGFLSWYLLLLLYNWGLAVFAAVRLVAQVLASIANVAGAT</sequence>
<proteinExistence type="predicted"/>
<keyword evidence="1" id="KW-0472">Membrane</keyword>
<evidence type="ECO:0000313" key="3">
    <source>
        <dbReference type="Proteomes" id="UP000009062"/>
    </source>
</evidence>
<name>H6Q9T6_PYROT</name>
<dbReference type="Proteomes" id="UP000009062">
    <property type="component" value="Chromosome"/>
</dbReference>
<dbReference type="EMBL" id="CP003316">
    <property type="protein sequence ID" value="AFA38994.1"/>
    <property type="molecule type" value="Genomic_DNA"/>
</dbReference>
<reference evidence="2 3" key="1">
    <citation type="journal article" date="2012" name="Stand. Genomic Sci.">
        <title>Complete genome sequence of Pyrobaculum oguniense.</title>
        <authorList>
            <person name="Bernick D.L."/>
            <person name="Karplus K."/>
            <person name="Lui L.M."/>
            <person name="Coker J.K."/>
            <person name="Murphy J.N."/>
            <person name="Chan P.P."/>
            <person name="Cozen A.E."/>
            <person name="Lowe T.M."/>
        </authorList>
    </citation>
    <scope>NUCLEOTIDE SEQUENCE [LARGE SCALE GENOMIC DNA]</scope>
    <source>
        <strain evidence="2 3">TE7</strain>
    </source>
</reference>
<protein>
    <submittedName>
        <fullName evidence="2">Uncharacterized protein</fullName>
    </submittedName>
</protein>
<dbReference type="AlphaFoldDB" id="H6Q9T6"/>
<dbReference type="HOGENOM" id="CLU_2911688_0_0_2"/>
<keyword evidence="1" id="KW-0812">Transmembrane</keyword>
<gene>
    <name evidence="2" type="ordered locus">Pogu_0967</name>
</gene>
<evidence type="ECO:0000256" key="1">
    <source>
        <dbReference type="SAM" id="Phobius"/>
    </source>
</evidence>
<evidence type="ECO:0000313" key="2">
    <source>
        <dbReference type="EMBL" id="AFA38994.1"/>
    </source>
</evidence>
<keyword evidence="3" id="KW-1185">Reference proteome</keyword>